<evidence type="ECO:0000256" key="3">
    <source>
        <dbReference type="ARBA" id="ARBA00023128"/>
    </source>
</evidence>
<dbReference type="EMBL" id="JAPDRL010000079">
    <property type="protein sequence ID" value="KAJ9659087.1"/>
    <property type="molecule type" value="Genomic_DNA"/>
</dbReference>
<accession>A0ABQ9NJI8</accession>
<evidence type="ECO:0000313" key="6">
    <source>
        <dbReference type="Proteomes" id="UP001172684"/>
    </source>
</evidence>
<dbReference type="Proteomes" id="UP001172684">
    <property type="component" value="Unassembled WGS sequence"/>
</dbReference>
<comment type="subcellular location">
    <subcellularLocation>
        <location evidence="1">Mitochondrion inner membrane</location>
    </subcellularLocation>
</comment>
<evidence type="ECO:0000256" key="2">
    <source>
        <dbReference type="ARBA" id="ARBA00022792"/>
    </source>
</evidence>
<dbReference type="InterPro" id="IPR039297">
    <property type="entry name" value="COX7a"/>
</dbReference>
<protein>
    <submittedName>
        <fullName evidence="5">Uncharacterized protein</fullName>
    </submittedName>
</protein>
<keyword evidence="2" id="KW-0999">Mitochondrion inner membrane</keyword>
<keyword evidence="3" id="KW-0496">Mitochondrion</keyword>
<keyword evidence="6" id="KW-1185">Reference proteome</keyword>
<dbReference type="Pfam" id="PF02238">
    <property type="entry name" value="COX7a"/>
    <property type="match status" value="1"/>
</dbReference>
<evidence type="ECO:0000256" key="4">
    <source>
        <dbReference type="ARBA" id="ARBA00023136"/>
    </source>
</evidence>
<keyword evidence="4" id="KW-0472">Membrane</keyword>
<gene>
    <name evidence="5" type="ORF">H2201_007489</name>
</gene>
<name>A0ABQ9NJI8_9PEZI</name>
<evidence type="ECO:0000256" key="1">
    <source>
        <dbReference type="ARBA" id="ARBA00004273"/>
    </source>
</evidence>
<evidence type="ECO:0000313" key="5">
    <source>
        <dbReference type="EMBL" id="KAJ9659087.1"/>
    </source>
</evidence>
<organism evidence="5 6">
    <name type="scientific">Coniosporium apollinis</name>
    <dbReference type="NCBI Taxonomy" id="61459"/>
    <lineage>
        <taxon>Eukaryota</taxon>
        <taxon>Fungi</taxon>
        <taxon>Dikarya</taxon>
        <taxon>Ascomycota</taxon>
        <taxon>Pezizomycotina</taxon>
        <taxon>Dothideomycetes</taxon>
        <taxon>Dothideomycetes incertae sedis</taxon>
        <taxon>Coniosporium</taxon>
    </lineage>
</organism>
<proteinExistence type="predicted"/>
<comment type="caution">
    <text evidence="5">The sequence shown here is derived from an EMBL/GenBank/DDBJ whole genome shotgun (WGS) entry which is preliminary data.</text>
</comment>
<sequence length="70" mass="8427">MPGFVYRENRVPYYQRLYQKHDGKRLWWKVRPQFDPTSSAYRADFELRPPILRYSDSLGHLPNAQAEALE</sequence>
<reference evidence="5" key="1">
    <citation type="submission" date="2022-10" db="EMBL/GenBank/DDBJ databases">
        <title>Culturing micro-colonial fungi from biological soil crusts in the Mojave desert and describing Neophaeococcomyces mojavensis, and introducing the new genera and species Taxawa tesnikishii.</title>
        <authorList>
            <person name="Kurbessoian T."/>
            <person name="Stajich J.E."/>
        </authorList>
    </citation>
    <scope>NUCLEOTIDE SEQUENCE</scope>
    <source>
        <strain evidence="5">TK_1</strain>
    </source>
</reference>